<dbReference type="Proteomes" id="UP000664203">
    <property type="component" value="Unassembled WGS sequence"/>
</dbReference>
<name>A0A8H3PLH0_9LECA</name>
<organism evidence="2 3">
    <name type="scientific">Alectoria fallacina</name>
    <dbReference type="NCBI Taxonomy" id="1903189"/>
    <lineage>
        <taxon>Eukaryota</taxon>
        <taxon>Fungi</taxon>
        <taxon>Dikarya</taxon>
        <taxon>Ascomycota</taxon>
        <taxon>Pezizomycotina</taxon>
        <taxon>Lecanoromycetes</taxon>
        <taxon>OSLEUM clade</taxon>
        <taxon>Lecanoromycetidae</taxon>
        <taxon>Lecanorales</taxon>
        <taxon>Lecanorineae</taxon>
        <taxon>Parmeliaceae</taxon>
        <taxon>Alectoria</taxon>
    </lineage>
</organism>
<protein>
    <submittedName>
        <fullName evidence="2">Uncharacterized protein</fullName>
    </submittedName>
</protein>
<evidence type="ECO:0000256" key="1">
    <source>
        <dbReference type="SAM" id="Phobius"/>
    </source>
</evidence>
<proteinExistence type="predicted"/>
<gene>
    <name evidence="2" type="ORF">ALECFALPRED_001632</name>
</gene>
<feature type="transmembrane region" description="Helical" evidence="1">
    <location>
        <begin position="46"/>
        <end position="66"/>
    </location>
</feature>
<reference evidence="2" key="1">
    <citation type="submission" date="2021-03" db="EMBL/GenBank/DDBJ databases">
        <authorList>
            <person name="Tagirdzhanova G."/>
        </authorList>
    </citation>
    <scope>NUCLEOTIDE SEQUENCE</scope>
</reference>
<dbReference type="AlphaFoldDB" id="A0A8H3PLH0"/>
<accession>A0A8H3PLH0</accession>
<sequence>SLRSWDFTKGHRLLTEDSNIRGLWHAPAAAWESEPARKVRGLNKRWITLLVSVFIALGVLVSYRPLPITNALSSTIASSAPLARPSAILVDGTPILKPIKFKIIGIVFFGRRDTLSVLECYLRANLVSHGGFLDEIDFVVNTGNEDDIAWLAKMVTQVKDYKRVELKEDGFTQNFNSIYAQSIERGHMYIKIDDDLVWMSPTAIPELVNTKLNHPESFAVLASLINSATMGWVQYRLGAVHSYFPEHQPPILNPSSQDAGNESYGPKAWRASALPTWQSSNGEGEIEDFPHTHKTGKADKAPIGSIGGPPYANHRWLPLRDEDRNIAQTPIAESEYKGDGNSWHMWTIAAQQHYSLLENLEKGLLKKYYIGDEGIWNMRYDRANINLIAIWANDILDNLPFQGADDEQLISSNLPRKQHRQTLVQTRALTAHFSFAVQPEMYDTDLLSRYRAYANEMVCTAENQIPIVDLASQDKDQETRWI</sequence>
<dbReference type="OrthoDB" id="5593235at2759"/>
<keyword evidence="1" id="KW-1133">Transmembrane helix</keyword>
<dbReference type="EMBL" id="CAJPDR010001395">
    <property type="protein sequence ID" value="CAF9943864.1"/>
    <property type="molecule type" value="Genomic_DNA"/>
</dbReference>
<evidence type="ECO:0000313" key="2">
    <source>
        <dbReference type="EMBL" id="CAF9943864.1"/>
    </source>
</evidence>
<keyword evidence="1" id="KW-0812">Transmembrane</keyword>
<keyword evidence="1" id="KW-0472">Membrane</keyword>
<comment type="caution">
    <text evidence="2">The sequence shown here is derived from an EMBL/GenBank/DDBJ whole genome shotgun (WGS) entry which is preliminary data.</text>
</comment>
<feature type="non-terminal residue" evidence="2">
    <location>
        <position position="1"/>
    </location>
</feature>
<keyword evidence="3" id="KW-1185">Reference proteome</keyword>
<evidence type="ECO:0000313" key="3">
    <source>
        <dbReference type="Proteomes" id="UP000664203"/>
    </source>
</evidence>